<feature type="domain" description="F-box" evidence="1">
    <location>
        <begin position="50"/>
        <end position="96"/>
    </location>
</feature>
<comment type="caution">
    <text evidence="2">The sequence shown here is derived from an EMBL/GenBank/DDBJ whole genome shotgun (WGS) entry which is preliminary data.</text>
</comment>
<name>A0ABP0BSF2_9PEZI</name>
<dbReference type="InterPro" id="IPR036047">
    <property type="entry name" value="F-box-like_dom_sf"/>
</dbReference>
<gene>
    <name evidence="2" type="ORF">SEUCBS140593_004957</name>
</gene>
<dbReference type="SUPFAM" id="SSF81383">
    <property type="entry name" value="F-box domain"/>
    <property type="match status" value="1"/>
</dbReference>
<dbReference type="Pfam" id="PF00646">
    <property type="entry name" value="F-box"/>
    <property type="match status" value="1"/>
</dbReference>
<protein>
    <recommendedName>
        <fullName evidence="1">F-box domain-containing protein</fullName>
    </recommendedName>
</protein>
<evidence type="ECO:0000259" key="1">
    <source>
        <dbReference type="PROSITE" id="PS50181"/>
    </source>
</evidence>
<dbReference type="PROSITE" id="PS50181">
    <property type="entry name" value="FBOX"/>
    <property type="match status" value="1"/>
</dbReference>
<evidence type="ECO:0000313" key="3">
    <source>
        <dbReference type="Proteomes" id="UP001642482"/>
    </source>
</evidence>
<dbReference type="InterPro" id="IPR001810">
    <property type="entry name" value="F-box_dom"/>
</dbReference>
<sequence length="287" mass="32636">MAATDRIFTDELIERPIHKDEYLLEDMIKYQPPPPTKPPSNASLSSPSSLGCLDCLPLEDFHMVMNQMDGQSLVRLSRTSRRAKVVVDNLPAYRELREYCPTALVALGKTRILLYHTVAHLQEALRSRLCTSCSLSFGGFLFLPTADRVCFDCLALNRGLWMTTIHHACVCFRVPRRALEKHLPVLRTVGPYGGRWWLYPTSTVDYLVPVGAAKALAVDIHGSEEAARALLPTERDVWANQCRRPLDASYGHYAHHTVYRAYHEAPLVPPRCDLTVQQRRHDDPYNW</sequence>
<accession>A0ABP0BSF2</accession>
<proteinExistence type="predicted"/>
<evidence type="ECO:0000313" key="2">
    <source>
        <dbReference type="EMBL" id="CAK7222609.1"/>
    </source>
</evidence>
<keyword evidence="3" id="KW-1185">Reference proteome</keyword>
<dbReference type="EMBL" id="CAWUHD010000045">
    <property type="protein sequence ID" value="CAK7222609.1"/>
    <property type="molecule type" value="Genomic_DNA"/>
</dbReference>
<dbReference type="Proteomes" id="UP001642482">
    <property type="component" value="Unassembled WGS sequence"/>
</dbReference>
<reference evidence="2 3" key="1">
    <citation type="submission" date="2024-01" db="EMBL/GenBank/DDBJ databases">
        <authorList>
            <person name="Allen C."/>
            <person name="Tagirdzhanova G."/>
        </authorList>
    </citation>
    <scope>NUCLEOTIDE SEQUENCE [LARGE SCALE GENOMIC DNA]</scope>
</reference>
<organism evidence="2 3">
    <name type="scientific">Sporothrix eucalyptigena</name>
    <dbReference type="NCBI Taxonomy" id="1812306"/>
    <lineage>
        <taxon>Eukaryota</taxon>
        <taxon>Fungi</taxon>
        <taxon>Dikarya</taxon>
        <taxon>Ascomycota</taxon>
        <taxon>Pezizomycotina</taxon>
        <taxon>Sordariomycetes</taxon>
        <taxon>Sordariomycetidae</taxon>
        <taxon>Ophiostomatales</taxon>
        <taxon>Ophiostomataceae</taxon>
        <taxon>Sporothrix</taxon>
    </lineage>
</organism>